<evidence type="ECO:0008006" key="7">
    <source>
        <dbReference type="Google" id="ProtNLM"/>
    </source>
</evidence>
<dbReference type="Proteomes" id="UP000587211">
    <property type="component" value="Unassembled WGS sequence"/>
</dbReference>
<dbReference type="EMBL" id="JACWMT010000001">
    <property type="protein sequence ID" value="MBD1270161.1"/>
    <property type="molecule type" value="Genomic_DNA"/>
</dbReference>
<feature type="region of interest" description="Disordered" evidence="1">
    <location>
        <begin position="148"/>
        <end position="190"/>
    </location>
</feature>
<feature type="chain" id="PRO_5039563558" description="DUF461 domain-containing protein" evidence="2">
    <location>
        <begin position="23"/>
        <end position="190"/>
    </location>
</feature>
<evidence type="ECO:0000256" key="1">
    <source>
        <dbReference type="SAM" id="MobiDB-lite"/>
    </source>
</evidence>
<dbReference type="PROSITE" id="PS51257">
    <property type="entry name" value="PROKAR_LIPOPROTEIN"/>
    <property type="match status" value="1"/>
</dbReference>
<comment type="caution">
    <text evidence="3">The sequence shown here is derived from an EMBL/GenBank/DDBJ whole genome shotgun (WGS) entry which is preliminary data.</text>
</comment>
<keyword evidence="5" id="KW-1185">Reference proteome</keyword>
<feature type="compositionally biased region" description="Low complexity" evidence="1">
    <location>
        <begin position="156"/>
        <end position="171"/>
    </location>
</feature>
<gene>
    <name evidence="4" type="ORF">BJ975_002557</name>
    <name evidence="3" type="ORF">IDH50_07955</name>
</gene>
<evidence type="ECO:0000313" key="5">
    <source>
        <dbReference type="Proteomes" id="UP000587211"/>
    </source>
</evidence>
<sequence>MSTRRRTIAAIALAVSAPFALSACGTSFGAQTNQQYQAGVGANLRTGPIGVYNGLFVDNGDGTATFSGGLLSDEAQTIESVTVDGAAKKLARPISLEPNALLTLGAAGEIVVRSDVAAGDYVTISFAATPGGDVSIEVPVVTRTEMYSDVAKRPTSPAEAEAPQAQESAPAEGDEGQSDTEQGDTSPGGS</sequence>
<feature type="signal peptide" evidence="2">
    <location>
        <begin position="1"/>
        <end position="22"/>
    </location>
</feature>
<accession>A0A8I0FW27</accession>
<evidence type="ECO:0000313" key="6">
    <source>
        <dbReference type="Proteomes" id="UP000659061"/>
    </source>
</evidence>
<protein>
    <recommendedName>
        <fullName evidence="7">DUF461 domain-containing protein</fullName>
    </recommendedName>
</protein>
<proteinExistence type="predicted"/>
<evidence type="ECO:0000313" key="4">
    <source>
        <dbReference type="EMBL" id="NYI39182.1"/>
    </source>
</evidence>
<dbReference type="AlphaFoldDB" id="A0A8I0FW27"/>
<dbReference type="Proteomes" id="UP000659061">
    <property type="component" value="Unassembled WGS sequence"/>
</dbReference>
<name>A0A8I0FW27_9ACTN</name>
<keyword evidence="2" id="KW-0732">Signal</keyword>
<evidence type="ECO:0000256" key="2">
    <source>
        <dbReference type="SAM" id="SignalP"/>
    </source>
</evidence>
<organism evidence="3 6">
    <name type="scientific">Aeromicrobium tamlense</name>
    <dbReference type="NCBI Taxonomy" id="375541"/>
    <lineage>
        <taxon>Bacteria</taxon>
        <taxon>Bacillati</taxon>
        <taxon>Actinomycetota</taxon>
        <taxon>Actinomycetes</taxon>
        <taxon>Propionibacteriales</taxon>
        <taxon>Nocardioidaceae</taxon>
        <taxon>Aeromicrobium</taxon>
    </lineage>
</organism>
<reference evidence="3" key="2">
    <citation type="submission" date="2020-09" db="EMBL/GenBank/DDBJ databases">
        <title>Novel species in genus Aeromicrobium.</title>
        <authorList>
            <person name="Zhang G."/>
        </authorList>
    </citation>
    <scope>NUCLEOTIDE SEQUENCE</scope>
    <source>
        <strain evidence="3">SSW1-57</strain>
    </source>
</reference>
<dbReference type="EMBL" id="JACBZN010000001">
    <property type="protein sequence ID" value="NYI39182.1"/>
    <property type="molecule type" value="Genomic_DNA"/>
</dbReference>
<dbReference type="RefSeq" id="WP_179426554.1">
    <property type="nucleotide sequence ID" value="NZ_BAAAMP010000002.1"/>
</dbReference>
<feature type="compositionally biased region" description="Acidic residues" evidence="1">
    <location>
        <begin position="172"/>
        <end position="182"/>
    </location>
</feature>
<evidence type="ECO:0000313" key="3">
    <source>
        <dbReference type="EMBL" id="MBD1270161.1"/>
    </source>
</evidence>
<reference evidence="4 5" key="1">
    <citation type="submission" date="2020-07" db="EMBL/GenBank/DDBJ databases">
        <title>Sequencing the genomes of 1000 actinobacteria strains.</title>
        <authorList>
            <person name="Klenk H.-P."/>
        </authorList>
    </citation>
    <scope>NUCLEOTIDE SEQUENCE [LARGE SCALE GENOMIC DNA]</scope>
    <source>
        <strain evidence="4 5">DSM 19087</strain>
    </source>
</reference>